<dbReference type="EMBL" id="CP041356">
    <property type="protein sequence ID" value="QDK71481.1"/>
    <property type="molecule type" value="Genomic_DNA"/>
</dbReference>
<evidence type="ECO:0000313" key="1">
    <source>
        <dbReference type="EMBL" id="QDK71481.1"/>
    </source>
</evidence>
<reference evidence="1 2" key="1">
    <citation type="submission" date="2019-07" db="EMBL/GenBank/DDBJ databases">
        <title>Genome sequencing of KACC 19320.</title>
        <authorList>
            <person name="Heo J."/>
            <person name="Kim S.-J."/>
            <person name="Kim J.-S."/>
            <person name="Hong S.-B."/>
            <person name="Kwon S.-W."/>
        </authorList>
    </citation>
    <scope>NUCLEOTIDE SEQUENCE [LARGE SCALE GENOMIC DNA]</scope>
    <source>
        <strain evidence="1 2">KACC 19320</strain>
    </source>
</reference>
<organism evidence="1 2">
    <name type="scientific">Lactococcus protaetiae</name>
    <dbReference type="NCBI Taxonomy" id="2592653"/>
    <lineage>
        <taxon>Bacteria</taxon>
        <taxon>Bacillati</taxon>
        <taxon>Bacillota</taxon>
        <taxon>Bacilli</taxon>
        <taxon>Lactobacillales</taxon>
        <taxon>Streptococcaceae</taxon>
        <taxon>Lactococcus</taxon>
    </lineage>
</organism>
<evidence type="ECO:0000313" key="2">
    <source>
        <dbReference type="Proteomes" id="UP000315128"/>
    </source>
</evidence>
<keyword evidence="2" id="KW-1185">Reference proteome</keyword>
<gene>
    <name evidence="1" type="ORF">FLP15_10295</name>
</gene>
<dbReference type="Proteomes" id="UP000315128">
    <property type="component" value="Chromosome"/>
</dbReference>
<proteinExistence type="predicted"/>
<protein>
    <submittedName>
        <fullName evidence="1">Uncharacterized protein</fullName>
    </submittedName>
</protein>
<name>A0A514ZA76_9LACT</name>
<sequence length="92" mass="10581">MMNSQQRNENFEILYMNFLAAEYSFKENISDSMNSFYYAKGKLEGFCMAYEIGYRTTTTPSHINVEIIKGVGTKARIVHKYEIEKAEGSGDE</sequence>
<dbReference type="AlphaFoldDB" id="A0A514ZA76"/>
<accession>A0A514ZA76</accession>
<dbReference type="RefSeq" id="WP_142767045.1">
    <property type="nucleotide sequence ID" value="NZ_CP041356.1"/>
</dbReference>
<dbReference type="KEGG" id="lack:FLP15_10295"/>